<keyword evidence="2" id="KW-1185">Reference proteome</keyword>
<reference evidence="1" key="2">
    <citation type="journal article" date="2020" name="Nat. Commun.">
        <title>Large-scale genome sequencing of mycorrhizal fungi provides insights into the early evolution of symbiotic traits.</title>
        <authorList>
            <person name="Miyauchi S."/>
            <person name="Kiss E."/>
            <person name="Kuo A."/>
            <person name="Drula E."/>
            <person name="Kohler A."/>
            <person name="Sanchez-Garcia M."/>
            <person name="Morin E."/>
            <person name="Andreopoulos B."/>
            <person name="Barry K.W."/>
            <person name="Bonito G."/>
            <person name="Buee M."/>
            <person name="Carver A."/>
            <person name="Chen C."/>
            <person name="Cichocki N."/>
            <person name="Clum A."/>
            <person name="Culley D."/>
            <person name="Crous P.W."/>
            <person name="Fauchery L."/>
            <person name="Girlanda M."/>
            <person name="Hayes R.D."/>
            <person name="Keri Z."/>
            <person name="LaButti K."/>
            <person name="Lipzen A."/>
            <person name="Lombard V."/>
            <person name="Magnuson J."/>
            <person name="Maillard F."/>
            <person name="Murat C."/>
            <person name="Nolan M."/>
            <person name="Ohm R.A."/>
            <person name="Pangilinan J."/>
            <person name="Pereira M.F."/>
            <person name="Perotto S."/>
            <person name="Peter M."/>
            <person name="Pfister S."/>
            <person name="Riley R."/>
            <person name="Sitrit Y."/>
            <person name="Stielow J.B."/>
            <person name="Szollosi G."/>
            <person name="Zifcakova L."/>
            <person name="Stursova M."/>
            <person name="Spatafora J.W."/>
            <person name="Tedersoo L."/>
            <person name="Vaario L.M."/>
            <person name="Yamada A."/>
            <person name="Yan M."/>
            <person name="Wang P."/>
            <person name="Xu J."/>
            <person name="Bruns T."/>
            <person name="Baldrian P."/>
            <person name="Vilgalys R."/>
            <person name="Dunand C."/>
            <person name="Henrissat B."/>
            <person name="Grigoriev I.V."/>
            <person name="Hibbett D."/>
            <person name="Nagy L.G."/>
            <person name="Martin F.M."/>
        </authorList>
    </citation>
    <scope>NUCLEOTIDE SEQUENCE</scope>
    <source>
        <strain evidence="1">P2</strain>
    </source>
</reference>
<dbReference type="EMBL" id="MU117961">
    <property type="protein sequence ID" value="KAF9654163.1"/>
    <property type="molecule type" value="Genomic_DNA"/>
</dbReference>
<accession>A0ACB6ZXF0</accession>
<evidence type="ECO:0000313" key="2">
    <source>
        <dbReference type="Proteomes" id="UP000886501"/>
    </source>
</evidence>
<name>A0ACB6ZXF0_THEGA</name>
<comment type="caution">
    <text evidence="1">The sequence shown here is derived from an EMBL/GenBank/DDBJ whole genome shotgun (WGS) entry which is preliminary data.</text>
</comment>
<protein>
    <submittedName>
        <fullName evidence="1">Uncharacterized protein</fullName>
    </submittedName>
</protein>
<gene>
    <name evidence="1" type="ORF">BDM02DRAFT_3106438</name>
</gene>
<reference evidence="1" key="1">
    <citation type="submission" date="2019-10" db="EMBL/GenBank/DDBJ databases">
        <authorList>
            <consortium name="DOE Joint Genome Institute"/>
            <person name="Kuo A."/>
            <person name="Miyauchi S."/>
            <person name="Kiss E."/>
            <person name="Drula E."/>
            <person name="Kohler A."/>
            <person name="Sanchez-Garcia M."/>
            <person name="Andreopoulos B."/>
            <person name="Barry K.W."/>
            <person name="Bonito G."/>
            <person name="Buee M."/>
            <person name="Carver A."/>
            <person name="Chen C."/>
            <person name="Cichocki N."/>
            <person name="Clum A."/>
            <person name="Culley D."/>
            <person name="Crous P.W."/>
            <person name="Fauchery L."/>
            <person name="Girlanda M."/>
            <person name="Hayes R."/>
            <person name="Keri Z."/>
            <person name="Labutti K."/>
            <person name="Lipzen A."/>
            <person name="Lombard V."/>
            <person name="Magnuson J."/>
            <person name="Maillard F."/>
            <person name="Morin E."/>
            <person name="Murat C."/>
            <person name="Nolan M."/>
            <person name="Ohm R."/>
            <person name="Pangilinan J."/>
            <person name="Pereira M."/>
            <person name="Perotto S."/>
            <person name="Peter M."/>
            <person name="Riley R."/>
            <person name="Sitrit Y."/>
            <person name="Stielow B."/>
            <person name="Szollosi G."/>
            <person name="Zifcakova L."/>
            <person name="Stursova M."/>
            <person name="Spatafora J.W."/>
            <person name="Tedersoo L."/>
            <person name="Vaario L.-M."/>
            <person name="Yamada A."/>
            <person name="Yan M."/>
            <person name="Wang P."/>
            <person name="Xu J."/>
            <person name="Bruns T."/>
            <person name="Baldrian P."/>
            <person name="Vilgalys R."/>
            <person name="Henrissat B."/>
            <person name="Grigoriev I.V."/>
            <person name="Hibbett D."/>
            <person name="Nagy L.G."/>
            <person name="Martin F.M."/>
        </authorList>
    </citation>
    <scope>NUCLEOTIDE SEQUENCE</scope>
    <source>
        <strain evidence="1">P2</strain>
    </source>
</reference>
<proteinExistence type="predicted"/>
<dbReference type="Proteomes" id="UP000886501">
    <property type="component" value="Unassembled WGS sequence"/>
</dbReference>
<evidence type="ECO:0000313" key="1">
    <source>
        <dbReference type="EMBL" id="KAF9654163.1"/>
    </source>
</evidence>
<organism evidence="1 2">
    <name type="scientific">Thelephora ganbajun</name>
    <name type="common">Ganba fungus</name>
    <dbReference type="NCBI Taxonomy" id="370292"/>
    <lineage>
        <taxon>Eukaryota</taxon>
        <taxon>Fungi</taxon>
        <taxon>Dikarya</taxon>
        <taxon>Basidiomycota</taxon>
        <taxon>Agaricomycotina</taxon>
        <taxon>Agaricomycetes</taxon>
        <taxon>Thelephorales</taxon>
        <taxon>Thelephoraceae</taxon>
        <taxon>Thelephora</taxon>
    </lineage>
</organism>
<sequence length="932" mass="104675">MSEAEDRKAKTARAKALLKKRQQATKADKSPPPSRTFTPLPQDLPPTDSPTTQVDGTQNAADIFGQAPEVDGTWLNSLSRVGDAPASLSTTGVSEQDSFPPVRLHHDEPLADSPTHNLLRSLRAELQRHQDAITSLKSERDALNKELDRQKDLETKLRDVQERLQRESVNGTSLSQNVQQLESKLRSATSKAEELEGSLAGSRSERERLSASLREAEAARQQLDGRFRDVLNAVSDLENRLGASQQELKESRNHASQHQQTISLLVSEKNALAASAERLMELEPRAEELKKSLHDEAQKASSLEVNLKRLEGDLVESSARVGRLLEQEKVLQDRCREQERELQLTNGALNDLQAEADRHQRKAREFEERIQNDDRAEKLEGVLKDTQDRADELEFQLSKLNQAHASLKTESDSLRLQLQSKTESARALETKFAELERAHSSVQTQLTTVTSEKEALEQAKVVVTARADDTQKTLTELQEKLTQAGTELVANSKQLYNAQNELKRATRRAKEAEKIQSDLQNEGTNLMRSLSEMRPKIVELTNIRVELVEKVDELEGIIRKKEDMISQLEASLYEAKEHESQSARTRQKEELARKKDESSSQQNLLHMQGAYAELEAEVEALKASLKDREAERESYHQLALRRLEEVDRLTFSVQAQTELLNTAERELEERRAASSEDRGFVEGMQNEIELLQAEIAQKDEEIERLRESLPSPSVRNSLDGEMSSALKQQQMLELSNARSQIRAMESAVFEADARAHSLQKQVSSLMDQLTQLRSLSTVPTRPFSPTPGMPSRPSSRARNVSDELRVQAVRAGSSQSISGTSNARSSPLQKPRKSTFETLSPETKHKRRVSLGMLKARIDSELASSVKSSRPPSRALTPLPESELMKTNGTSSSSSVMEPSEPHHIRGFKRHQFLDESHVFWCQSCHGDLVIL</sequence>